<organism evidence="2">
    <name type="scientific">Chlorella variabilis</name>
    <name type="common">Green alga</name>
    <dbReference type="NCBI Taxonomy" id="554065"/>
    <lineage>
        <taxon>Eukaryota</taxon>
        <taxon>Viridiplantae</taxon>
        <taxon>Chlorophyta</taxon>
        <taxon>core chlorophytes</taxon>
        <taxon>Trebouxiophyceae</taxon>
        <taxon>Chlorellales</taxon>
        <taxon>Chlorellaceae</taxon>
        <taxon>Chlorella clade</taxon>
        <taxon>Chlorella</taxon>
    </lineage>
</organism>
<evidence type="ECO:0000313" key="2">
    <source>
        <dbReference type="Proteomes" id="UP000008141"/>
    </source>
</evidence>
<dbReference type="InParanoid" id="E1Z5X4"/>
<dbReference type="Pfam" id="PF10294">
    <property type="entry name" value="Methyltransf_16"/>
    <property type="match status" value="1"/>
</dbReference>
<sequence>MSRVLAVAGRELIIREDHRLDSEAGCVVWDAGLCLVYYLDHAASLVAGKRVIELGCGPGAVGCTAAALGAESVVLTDLPHLLPLVRSNIEANPLGGVATAAALAWGDPVGHLQPPFDLVLASDVLYQAEALPLFVQTLAALSSPRTLTVLCNEHRPALPFPWQLFRAAGFEVRQVPLSEQHPEWSSEDIHLFHIRLACNTSDGGDS</sequence>
<dbReference type="AlphaFoldDB" id="E1Z5X4"/>
<reference evidence="1 2" key="1">
    <citation type="journal article" date="2010" name="Plant Cell">
        <title>The Chlorella variabilis NC64A genome reveals adaptation to photosymbiosis, coevolution with viruses, and cryptic sex.</title>
        <authorList>
            <person name="Blanc G."/>
            <person name="Duncan G."/>
            <person name="Agarkova I."/>
            <person name="Borodovsky M."/>
            <person name="Gurnon J."/>
            <person name="Kuo A."/>
            <person name="Lindquist E."/>
            <person name="Lucas S."/>
            <person name="Pangilinan J."/>
            <person name="Polle J."/>
            <person name="Salamov A."/>
            <person name="Terry A."/>
            <person name="Yamada T."/>
            <person name="Dunigan D.D."/>
            <person name="Grigoriev I.V."/>
            <person name="Claverie J.M."/>
            <person name="Van Etten J.L."/>
        </authorList>
    </citation>
    <scope>NUCLEOTIDE SEQUENCE [LARGE SCALE GENOMIC DNA]</scope>
    <source>
        <strain evidence="1 2">NC64A</strain>
    </source>
</reference>
<dbReference type="OMA" id="VWQSEDI"/>
<dbReference type="PANTHER" id="PTHR14614">
    <property type="entry name" value="HEPATOCELLULAR CARCINOMA-ASSOCIATED ANTIGEN"/>
    <property type="match status" value="1"/>
</dbReference>
<dbReference type="Proteomes" id="UP000008141">
    <property type="component" value="Unassembled WGS sequence"/>
</dbReference>
<dbReference type="PANTHER" id="PTHR14614:SF132">
    <property type="entry name" value="PROTEIN-LYSINE METHYLTRANSFERASE C42C1.13"/>
    <property type="match status" value="1"/>
</dbReference>
<name>E1Z5X4_CHLVA</name>
<protein>
    <submittedName>
        <fullName evidence="1">Uncharacterized protein</fullName>
    </submittedName>
</protein>
<dbReference type="InterPro" id="IPR019410">
    <property type="entry name" value="Methyltransf_16"/>
</dbReference>
<dbReference type="KEGG" id="cvr:CHLNCDRAFT_140665"/>
<dbReference type="OrthoDB" id="413520at2759"/>
<proteinExistence type="predicted"/>
<dbReference type="eggNOG" id="KOG2793">
    <property type="taxonomic scope" value="Eukaryota"/>
</dbReference>
<keyword evidence="2" id="KW-1185">Reference proteome</keyword>
<dbReference type="CDD" id="cd02440">
    <property type="entry name" value="AdoMet_MTases"/>
    <property type="match status" value="1"/>
</dbReference>
<dbReference type="STRING" id="554065.E1Z5X4"/>
<dbReference type="InterPro" id="IPR029063">
    <property type="entry name" value="SAM-dependent_MTases_sf"/>
</dbReference>
<dbReference type="SUPFAM" id="SSF53335">
    <property type="entry name" value="S-adenosyl-L-methionine-dependent methyltransferases"/>
    <property type="match status" value="1"/>
</dbReference>
<accession>E1Z5X4</accession>
<dbReference type="GeneID" id="17357984"/>
<dbReference type="EMBL" id="GL433837">
    <property type="protein sequence ID" value="EFN58830.1"/>
    <property type="molecule type" value="Genomic_DNA"/>
</dbReference>
<dbReference type="Gene3D" id="3.40.50.150">
    <property type="entry name" value="Vaccinia Virus protein VP39"/>
    <property type="match status" value="1"/>
</dbReference>
<evidence type="ECO:0000313" key="1">
    <source>
        <dbReference type="EMBL" id="EFN58830.1"/>
    </source>
</evidence>
<gene>
    <name evidence="1" type="ORF">CHLNCDRAFT_140665</name>
</gene>
<dbReference type="RefSeq" id="XP_005850932.1">
    <property type="nucleotide sequence ID" value="XM_005850870.1"/>
</dbReference>